<keyword evidence="3" id="KW-1185">Reference proteome</keyword>
<name>A0A0B0MZI3_GOSAR</name>
<comment type="caution">
    <text evidence="2">The sequence shown here is derived from an EMBL/GenBank/DDBJ whole genome shotgun (WGS) entry which is preliminary data.</text>
</comment>
<sequence length="37" mass="4566">MIMKLCRFTLIILYYLNVMCMVRIAYFFHTRLLSYIA</sequence>
<dbReference type="Proteomes" id="UP000032142">
    <property type="component" value="Unassembled WGS sequence"/>
</dbReference>
<reference evidence="3" key="1">
    <citation type="submission" date="2014-09" db="EMBL/GenBank/DDBJ databases">
        <authorList>
            <person name="Mudge J."/>
            <person name="Ramaraj T."/>
            <person name="Lindquist I.E."/>
            <person name="Bharti A.K."/>
            <person name="Sundararajan A."/>
            <person name="Cameron C.T."/>
            <person name="Woodward J.E."/>
            <person name="May G.D."/>
            <person name="Brubaker C."/>
            <person name="Broadhvest J."/>
            <person name="Wilkins T.A."/>
        </authorList>
    </citation>
    <scope>NUCLEOTIDE SEQUENCE</scope>
    <source>
        <strain evidence="3">cv. AKA8401</strain>
    </source>
</reference>
<organism evidence="2 3">
    <name type="scientific">Gossypium arboreum</name>
    <name type="common">Tree cotton</name>
    <name type="synonym">Gossypium nanking</name>
    <dbReference type="NCBI Taxonomy" id="29729"/>
    <lineage>
        <taxon>Eukaryota</taxon>
        <taxon>Viridiplantae</taxon>
        <taxon>Streptophyta</taxon>
        <taxon>Embryophyta</taxon>
        <taxon>Tracheophyta</taxon>
        <taxon>Spermatophyta</taxon>
        <taxon>Magnoliopsida</taxon>
        <taxon>eudicotyledons</taxon>
        <taxon>Gunneridae</taxon>
        <taxon>Pentapetalae</taxon>
        <taxon>rosids</taxon>
        <taxon>malvids</taxon>
        <taxon>Malvales</taxon>
        <taxon>Malvaceae</taxon>
        <taxon>Malvoideae</taxon>
        <taxon>Gossypium</taxon>
    </lineage>
</organism>
<proteinExistence type="predicted"/>
<keyword evidence="1" id="KW-0472">Membrane</keyword>
<gene>
    <name evidence="2" type="ORF">F383_32641</name>
</gene>
<evidence type="ECO:0000313" key="3">
    <source>
        <dbReference type="Proteomes" id="UP000032142"/>
    </source>
</evidence>
<accession>A0A0B0MZI3</accession>
<feature type="transmembrane region" description="Helical" evidence="1">
    <location>
        <begin position="12"/>
        <end position="29"/>
    </location>
</feature>
<protein>
    <submittedName>
        <fullName evidence="2">Uncharacterized protein</fullName>
    </submittedName>
</protein>
<keyword evidence="1" id="KW-0812">Transmembrane</keyword>
<evidence type="ECO:0000313" key="2">
    <source>
        <dbReference type="EMBL" id="KHG06185.1"/>
    </source>
</evidence>
<evidence type="ECO:0000256" key="1">
    <source>
        <dbReference type="SAM" id="Phobius"/>
    </source>
</evidence>
<dbReference type="EMBL" id="JRRC01445588">
    <property type="protein sequence ID" value="KHG06185.1"/>
    <property type="molecule type" value="Genomic_DNA"/>
</dbReference>
<dbReference type="AlphaFoldDB" id="A0A0B0MZI3"/>
<keyword evidence="1" id="KW-1133">Transmembrane helix</keyword>